<name>A0A165C4B8_9APHY</name>
<protein>
    <recommendedName>
        <fullName evidence="1">Protein kinase domain-containing protein</fullName>
    </recommendedName>
</protein>
<dbReference type="GO" id="GO:0005524">
    <property type="term" value="F:ATP binding"/>
    <property type="evidence" value="ECO:0007669"/>
    <property type="project" value="InterPro"/>
</dbReference>
<evidence type="ECO:0000259" key="1">
    <source>
        <dbReference type="PROSITE" id="PS50011"/>
    </source>
</evidence>
<organism evidence="2 3">
    <name type="scientific">Laetiporus sulphureus 93-53</name>
    <dbReference type="NCBI Taxonomy" id="1314785"/>
    <lineage>
        <taxon>Eukaryota</taxon>
        <taxon>Fungi</taxon>
        <taxon>Dikarya</taxon>
        <taxon>Basidiomycota</taxon>
        <taxon>Agaricomycotina</taxon>
        <taxon>Agaricomycetes</taxon>
        <taxon>Polyporales</taxon>
        <taxon>Laetiporus</taxon>
    </lineage>
</organism>
<dbReference type="Proteomes" id="UP000076871">
    <property type="component" value="Unassembled WGS sequence"/>
</dbReference>
<dbReference type="InParanoid" id="A0A165C4B8"/>
<dbReference type="SUPFAM" id="SSF56112">
    <property type="entry name" value="Protein kinase-like (PK-like)"/>
    <property type="match status" value="1"/>
</dbReference>
<dbReference type="PROSITE" id="PS50011">
    <property type="entry name" value="PROTEIN_KINASE_DOM"/>
    <property type="match status" value="1"/>
</dbReference>
<dbReference type="GeneID" id="63822020"/>
<evidence type="ECO:0000313" key="2">
    <source>
        <dbReference type="EMBL" id="KZT02181.1"/>
    </source>
</evidence>
<dbReference type="STRING" id="1314785.A0A165C4B8"/>
<dbReference type="InterPro" id="IPR011009">
    <property type="entry name" value="Kinase-like_dom_sf"/>
</dbReference>
<sequence>ILIKFTRSYFVQLHDFCTARGHAPKLLGCGVVPGDWKVVVMEWIDQDEELDHASAHLSTWSKDLKKLVNDFHAHRCVHGDLRAANLIVCKTKPEQVQLIDFDWAGDLNSGQVHLQLQSSTRN</sequence>
<dbReference type="OrthoDB" id="3247966at2759"/>
<dbReference type="RefSeq" id="XP_040759921.1">
    <property type="nucleotide sequence ID" value="XM_040904990.1"/>
</dbReference>
<evidence type="ECO:0000313" key="3">
    <source>
        <dbReference type="Proteomes" id="UP000076871"/>
    </source>
</evidence>
<dbReference type="InterPro" id="IPR000719">
    <property type="entry name" value="Prot_kinase_dom"/>
</dbReference>
<dbReference type="EMBL" id="KV427655">
    <property type="protein sequence ID" value="KZT02181.1"/>
    <property type="molecule type" value="Genomic_DNA"/>
</dbReference>
<keyword evidence="3" id="KW-1185">Reference proteome</keyword>
<feature type="non-terminal residue" evidence="2">
    <location>
        <position position="1"/>
    </location>
</feature>
<dbReference type="GO" id="GO:0004672">
    <property type="term" value="F:protein kinase activity"/>
    <property type="evidence" value="ECO:0007669"/>
    <property type="project" value="InterPro"/>
</dbReference>
<dbReference type="Gene3D" id="1.10.510.10">
    <property type="entry name" value="Transferase(Phosphotransferase) domain 1"/>
    <property type="match status" value="1"/>
</dbReference>
<accession>A0A165C4B8</accession>
<gene>
    <name evidence="2" type="ORF">LAESUDRAFT_662434</name>
</gene>
<reference evidence="2 3" key="1">
    <citation type="journal article" date="2016" name="Mol. Biol. Evol.">
        <title>Comparative Genomics of Early-Diverging Mushroom-Forming Fungi Provides Insights into the Origins of Lignocellulose Decay Capabilities.</title>
        <authorList>
            <person name="Nagy L.G."/>
            <person name="Riley R."/>
            <person name="Tritt A."/>
            <person name="Adam C."/>
            <person name="Daum C."/>
            <person name="Floudas D."/>
            <person name="Sun H."/>
            <person name="Yadav J.S."/>
            <person name="Pangilinan J."/>
            <person name="Larsson K.H."/>
            <person name="Matsuura K."/>
            <person name="Barry K."/>
            <person name="Labutti K."/>
            <person name="Kuo R."/>
            <person name="Ohm R.A."/>
            <person name="Bhattacharya S.S."/>
            <person name="Shirouzu T."/>
            <person name="Yoshinaga Y."/>
            <person name="Martin F.M."/>
            <person name="Grigoriev I.V."/>
            <person name="Hibbett D.S."/>
        </authorList>
    </citation>
    <scope>NUCLEOTIDE SEQUENCE [LARGE SCALE GENOMIC DNA]</scope>
    <source>
        <strain evidence="2 3">93-53</strain>
    </source>
</reference>
<dbReference type="AlphaFoldDB" id="A0A165C4B8"/>
<feature type="domain" description="Protein kinase" evidence="1">
    <location>
        <begin position="1"/>
        <end position="122"/>
    </location>
</feature>
<proteinExistence type="predicted"/>